<evidence type="ECO:0000256" key="5">
    <source>
        <dbReference type="ARBA" id="ARBA00023244"/>
    </source>
</evidence>
<protein>
    <recommendedName>
        <fullName evidence="7">Porphobilinogen deaminase</fullName>
        <shortName evidence="7">PBG</shortName>
        <ecNumber evidence="7">2.5.1.61</ecNumber>
    </recommendedName>
    <alternativeName>
        <fullName evidence="7">Hydroxymethylbilane synthase</fullName>
        <shortName evidence="7">HMBS</shortName>
    </alternativeName>
    <alternativeName>
        <fullName evidence="7">Pre-uroporphyrinogen synthase</fullName>
    </alternativeName>
</protein>
<dbReference type="PANTHER" id="PTHR11557:SF0">
    <property type="entry name" value="PORPHOBILINOGEN DEAMINASE"/>
    <property type="match status" value="1"/>
</dbReference>
<sequence>MSQTPQGASGDRRVLKIGTRGSRLARSQSAMTAALIEQVTGLPTELVIVHTDGDDLSIPLSAPPRPGAFVARLRDVLLDGEVDIAVHSFKDLPFAPMPGLSVVAVPQRAAALDALVSRDALGLDELPAGSKVGTSSPRRASALLRYRDDLEIVPIRGNVDTRIRKVREGRVDAAVLAAAGLERLGLHDEITELIDPKVIVPAPAQGALAVEMRTDDPLAATVAQINDHDTRIQVAAERQVLTGVQATCTTAIGAHSVLQGYSLTLMADLTDHMGVAHAHVARTIGLRRGDPTDDARALGESVAEQLLERP</sequence>
<comment type="catalytic activity">
    <reaction evidence="6 7">
        <text>4 porphobilinogen + H2O = hydroxymethylbilane + 4 NH4(+)</text>
        <dbReference type="Rhea" id="RHEA:13185"/>
        <dbReference type="ChEBI" id="CHEBI:15377"/>
        <dbReference type="ChEBI" id="CHEBI:28938"/>
        <dbReference type="ChEBI" id="CHEBI:57845"/>
        <dbReference type="ChEBI" id="CHEBI:58126"/>
        <dbReference type="EC" id="2.5.1.61"/>
    </reaction>
</comment>
<dbReference type="PIRSF" id="PIRSF001438">
    <property type="entry name" value="4pyrrol_synth_OHMeBilane_synth"/>
    <property type="match status" value="1"/>
</dbReference>
<dbReference type="InterPro" id="IPR022418">
    <property type="entry name" value="Porphobilinogen_deaminase_C"/>
</dbReference>
<proteinExistence type="inferred from homology"/>
<comment type="function">
    <text evidence="1 7">Tetrapolymerization of the monopyrrole PBG into the hydroxymethylbilane pre-uroporphyrinogen in several discrete steps.</text>
</comment>
<dbReference type="Gene3D" id="3.30.160.40">
    <property type="entry name" value="Porphobilinogen deaminase, C-terminal domain"/>
    <property type="match status" value="1"/>
</dbReference>
<dbReference type="InterPro" id="IPR036803">
    <property type="entry name" value="Porphobilinogen_deaminase_C_sf"/>
</dbReference>
<comment type="cofactor">
    <cofactor evidence="7">
        <name>dipyrromethane</name>
        <dbReference type="ChEBI" id="CHEBI:60342"/>
    </cofactor>
    <text evidence="7">Binds 1 dipyrromethane group covalently.</text>
</comment>
<dbReference type="EC" id="2.5.1.61" evidence="7"/>
<evidence type="ECO:0000256" key="3">
    <source>
        <dbReference type="ARBA" id="ARBA00011245"/>
    </source>
</evidence>
<evidence type="ECO:0000256" key="1">
    <source>
        <dbReference type="ARBA" id="ARBA00002869"/>
    </source>
</evidence>
<accession>A0A068VSZ7</accession>
<dbReference type="GO" id="GO:0004418">
    <property type="term" value="F:hydroxymethylbilane synthase activity"/>
    <property type="evidence" value="ECO:0007669"/>
    <property type="project" value="UniProtKB-UniRule"/>
</dbReference>
<dbReference type="NCBIfam" id="TIGR00212">
    <property type="entry name" value="hemC"/>
    <property type="match status" value="1"/>
</dbReference>
<gene>
    <name evidence="7 10" type="primary">hemC</name>
    <name evidence="10" type="ORF">PFCIRM138_05770</name>
</gene>
<keyword evidence="4 7" id="KW-0808">Transferase</keyword>
<dbReference type="AlphaFoldDB" id="A0A068VSZ7"/>
<dbReference type="HAMAP" id="MF_00260">
    <property type="entry name" value="Porphobil_deam"/>
    <property type="match status" value="1"/>
</dbReference>
<keyword evidence="5 7" id="KW-0627">Porphyrin biosynthesis</keyword>
<name>A0A068VSZ7_PROFF</name>
<comment type="similarity">
    <text evidence="2 7">Belongs to the HMBS family.</text>
</comment>
<dbReference type="EMBL" id="LM676443">
    <property type="protein sequence ID" value="CEP27747.1"/>
    <property type="molecule type" value="Genomic_DNA"/>
</dbReference>
<feature type="domain" description="Porphobilinogen deaminase C-terminal" evidence="9">
    <location>
        <begin position="233"/>
        <end position="307"/>
    </location>
</feature>
<feature type="modified residue" description="S-(dipyrrolylmethanemethyl)cysteine" evidence="7">
    <location>
        <position position="248"/>
    </location>
</feature>
<dbReference type="RefSeq" id="WP_013161741.1">
    <property type="nucleotide sequence ID" value="NZ_HG975494.1"/>
</dbReference>
<dbReference type="InterPro" id="IPR022417">
    <property type="entry name" value="Porphobilin_deaminase_N"/>
</dbReference>
<dbReference type="Pfam" id="PF01379">
    <property type="entry name" value="Porphobil_deam"/>
    <property type="match status" value="1"/>
</dbReference>
<evidence type="ECO:0000259" key="8">
    <source>
        <dbReference type="Pfam" id="PF01379"/>
    </source>
</evidence>
<dbReference type="SUPFAM" id="SSF54782">
    <property type="entry name" value="Porphobilinogen deaminase (hydroxymethylbilane synthase), C-terminal domain"/>
    <property type="match status" value="1"/>
</dbReference>
<dbReference type="PRINTS" id="PR00151">
    <property type="entry name" value="PORPHBDMNASE"/>
</dbReference>
<dbReference type="PANTHER" id="PTHR11557">
    <property type="entry name" value="PORPHOBILINOGEN DEAMINASE"/>
    <property type="match status" value="1"/>
</dbReference>
<dbReference type="FunFam" id="3.40.190.10:FF:000005">
    <property type="entry name" value="Porphobilinogen deaminase"/>
    <property type="match status" value="1"/>
</dbReference>
<comment type="miscellaneous">
    <text evidence="7">The porphobilinogen subunits are added to the dipyrromethane group.</text>
</comment>
<dbReference type="Gene3D" id="3.40.190.10">
    <property type="entry name" value="Periplasmic binding protein-like II"/>
    <property type="match status" value="2"/>
</dbReference>
<comment type="subunit">
    <text evidence="3 7">Monomer.</text>
</comment>
<dbReference type="InterPro" id="IPR000860">
    <property type="entry name" value="HemC"/>
</dbReference>
<dbReference type="GO" id="GO:0005737">
    <property type="term" value="C:cytoplasm"/>
    <property type="evidence" value="ECO:0007669"/>
    <property type="project" value="UniProtKB-UniRule"/>
</dbReference>
<evidence type="ECO:0000256" key="4">
    <source>
        <dbReference type="ARBA" id="ARBA00022679"/>
    </source>
</evidence>
<evidence type="ECO:0000256" key="7">
    <source>
        <dbReference type="HAMAP-Rule" id="MF_00260"/>
    </source>
</evidence>
<dbReference type="GO" id="GO:0006782">
    <property type="term" value="P:protoporphyrinogen IX biosynthetic process"/>
    <property type="evidence" value="ECO:0007669"/>
    <property type="project" value="UniProtKB-UniRule"/>
</dbReference>
<dbReference type="Pfam" id="PF03900">
    <property type="entry name" value="Porphobil_deamC"/>
    <property type="match status" value="1"/>
</dbReference>
<evidence type="ECO:0000313" key="10">
    <source>
        <dbReference type="EMBL" id="CEP27747.1"/>
    </source>
</evidence>
<evidence type="ECO:0000259" key="9">
    <source>
        <dbReference type="Pfam" id="PF03900"/>
    </source>
</evidence>
<evidence type="ECO:0000256" key="2">
    <source>
        <dbReference type="ARBA" id="ARBA00005638"/>
    </source>
</evidence>
<feature type="domain" description="Porphobilinogen deaminase N-terminal" evidence="8">
    <location>
        <begin position="15"/>
        <end position="217"/>
    </location>
</feature>
<organism evidence="10">
    <name type="scientific">Propionibacterium freudenreichii subsp. freudenreichii</name>
    <dbReference type="NCBI Taxonomy" id="66712"/>
    <lineage>
        <taxon>Bacteria</taxon>
        <taxon>Bacillati</taxon>
        <taxon>Actinomycetota</taxon>
        <taxon>Actinomycetes</taxon>
        <taxon>Propionibacteriales</taxon>
        <taxon>Propionibacteriaceae</taxon>
        <taxon>Propionibacterium</taxon>
    </lineage>
</organism>
<evidence type="ECO:0000256" key="6">
    <source>
        <dbReference type="ARBA" id="ARBA00048169"/>
    </source>
</evidence>
<dbReference type="SUPFAM" id="SSF53850">
    <property type="entry name" value="Periplasmic binding protein-like II"/>
    <property type="match status" value="1"/>
</dbReference>
<reference evidence="10" key="1">
    <citation type="submission" date="2014-08" db="EMBL/GenBank/DDBJ databases">
        <authorList>
            <person name="Falentin Helene"/>
        </authorList>
    </citation>
    <scope>NUCLEOTIDE SEQUENCE</scope>
</reference>